<organism evidence="2 3">
    <name type="scientific">Mytilus galloprovincialis</name>
    <name type="common">Mediterranean mussel</name>
    <dbReference type="NCBI Taxonomy" id="29158"/>
    <lineage>
        <taxon>Eukaryota</taxon>
        <taxon>Metazoa</taxon>
        <taxon>Spiralia</taxon>
        <taxon>Lophotrochozoa</taxon>
        <taxon>Mollusca</taxon>
        <taxon>Bivalvia</taxon>
        <taxon>Autobranchia</taxon>
        <taxon>Pteriomorphia</taxon>
        <taxon>Mytilida</taxon>
        <taxon>Mytiloidea</taxon>
        <taxon>Mytilidae</taxon>
        <taxon>Mytilinae</taxon>
        <taxon>Mytilus</taxon>
    </lineage>
</organism>
<name>A0A8B6EVF0_MYTGA</name>
<dbReference type="Proteomes" id="UP000596742">
    <property type="component" value="Unassembled WGS sequence"/>
</dbReference>
<dbReference type="SUPFAM" id="SSF50156">
    <property type="entry name" value="PDZ domain-like"/>
    <property type="match status" value="1"/>
</dbReference>
<sequence length="348" mass="40226">MDELDSCAVHLTLVETGGEAESYTGEAKEPRRDDHLQQNIPERSASRPYRPNEKLIARTEIFVSPNHTSEFSLMGDIESSYITPDGYFRHTIVFESKQEVWNSVCYGMLKLRNGDQLLSINNEDTTLLSHEDALRVFENLPSNKDENITMTYRRPSTRNVVDFSFELNCSLGSSAVEARINNESSVPESDWIKKSAVTIQNRGTNRYMQALEKNCVIFKELISSIPGQKPKDFHICHFTEERWIESNSHAMLRRYMDEEHKDYLHVTCDGNIILSSTCSVFKLKVERMHAFVIMEEIVTGKVLCLEDFNDCCAKFIHPTNYAADHINYIDHMEEKFRFKRDSVPCLRQ</sequence>
<gene>
    <name evidence="2" type="ORF">MGAL_10B065748</name>
</gene>
<evidence type="ECO:0008006" key="4">
    <source>
        <dbReference type="Google" id="ProtNLM"/>
    </source>
</evidence>
<protein>
    <recommendedName>
        <fullName evidence="4">PDZ domain-containing protein</fullName>
    </recommendedName>
</protein>
<comment type="caution">
    <text evidence="2">The sequence shown here is derived from an EMBL/GenBank/DDBJ whole genome shotgun (WGS) entry which is preliminary data.</text>
</comment>
<reference evidence="2" key="1">
    <citation type="submission" date="2018-11" db="EMBL/GenBank/DDBJ databases">
        <authorList>
            <person name="Alioto T."/>
            <person name="Alioto T."/>
        </authorList>
    </citation>
    <scope>NUCLEOTIDE SEQUENCE</scope>
</reference>
<accession>A0A8B6EVF0</accession>
<dbReference type="AlphaFoldDB" id="A0A8B6EVF0"/>
<dbReference type="OrthoDB" id="6048905at2759"/>
<keyword evidence="3" id="KW-1185">Reference proteome</keyword>
<dbReference type="InterPro" id="IPR036034">
    <property type="entry name" value="PDZ_sf"/>
</dbReference>
<dbReference type="EMBL" id="UYJE01005712">
    <property type="protein sequence ID" value="VDI39670.1"/>
    <property type="molecule type" value="Genomic_DNA"/>
</dbReference>
<evidence type="ECO:0000313" key="3">
    <source>
        <dbReference type="Proteomes" id="UP000596742"/>
    </source>
</evidence>
<evidence type="ECO:0000313" key="2">
    <source>
        <dbReference type="EMBL" id="VDI39670.1"/>
    </source>
</evidence>
<dbReference type="Gene3D" id="2.30.42.10">
    <property type="match status" value="1"/>
</dbReference>
<proteinExistence type="predicted"/>
<feature type="region of interest" description="Disordered" evidence="1">
    <location>
        <begin position="18"/>
        <end position="51"/>
    </location>
</feature>
<evidence type="ECO:0000256" key="1">
    <source>
        <dbReference type="SAM" id="MobiDB-lite"/>
    </source>
</evidence>
<feature type="compositionally biased region" description="Basic and acidic residues" evidence="1">
    <location>
        <begin position="26"/>
        <end position="36"/>
    </location>
</feature>